<gene>
    <name evidence="1" type="ORF">GCM10022226_06830</name>
</gene>
<protein>
    <submittedName>
        <fullName evidence="1">Uncharacterized protein</fullName>
    </submittedName>
</protein>
<evidence type="ECO:0000313" key="2">
    <source>
        <dbReference type="Proteomes" id="UP001500888"/>
    </source>
</evidence>
<accession>A0ABP7HBX1</accession>
<sequence length="295" mass="31578">MAEAGIALAVGGVLVLLGFMNVVSAISPDGRRYLSAGRGEAVSMPFVLRWLLPAICKDSVTRWRWSTTLHLLALPPLVTVWLEPWIADSRLRVVGGLMVCGLSGIWRIHLRWPVLVDAAAMTWAVASAVAFQKGIPPLGVALALVSGTIKESGPVFAACYAWNPLALVALVAPLARRLTAKIGDDLMGQPHVTHQPLTASRVHHLGKWFDPKVMLLPWGAGVLAVLADDGLIVPMLVVTLTLAYGQTIIATDTSRLYQWAAPPVILAAISVIPDKWAIALLVAHLFNPWAGTAEV</sequence>
<organism evidence="1 2">
    <name type="scientific">Sphaerisporangium flaviroseum</name>
    <dbReference type="NCBI Taxonomy" id="509199"/>
    <lineage>
        <taxon>Bacteria</taxon>
        <taxon>Bacillati</taxon>
        <taxon>Actinomycetota</taxon>
        <taxon>Actinomycetes</taxon>
        <taxon>Streptosporangiales</taxon>
        <taxon>Streptosporangiaceae</taxon>
        <taxon>Sphaerisporangium</taxon>
    </lineage>
</organism>
<comment type="caution">
    <text evidence="1">The sequence shown here is derived from an EMBL/GenBank/DDBJ whole genome shotgun (WGS) entry which is preliminary data.</text>
</comment>
<evidence type="ECO:0000313" key="1">
    <source>
        <dbReference type="EMBL" id="GAA3790453.1"/>
    </source>
</evidence>
<dbReference type="Proteomes" id="UP001500888">
    <property type="component" value="Unassembled WGS sequence"/>
</dbReference>
<proteinExistence type="predicted"/>
<keyword evidence="2" id="KW-1185">Reference proteome</keyword>
<name>A0ABP7HBX1_9ACTN</name>
<dbReference type="EMBL" id="BAAAZR010000001">
    <property type="protein sequence ID" value="GAA3790453.1"/>
    <property type="molecule type" value="Genomic_DNA"/>
</dbReference>
<dbReference type="RefSeq" id="WP_344934005.1">
    <property type="nucleotide sequence ID" value="NZ_BAAAZR010000001.1"/>
</dbReference>
<reference evidence="2" key="1">
    <citation type="journal article" date="2019" name="Int. J. Syst. Evol. Microbiol.">
        <title>The Global Catalogue of Microorganisms (GCM) 10K type strain sequencing project: providing services to taxonomists for standard genome sequencing and annotation.</title>
        <authorList>
            <consortium name="The Broad Institute Genomics Platform"/>
            <consortium name="The Broad Institute Genome Sequencing Center for Infectious Disease"/>
            <person name="Wu L."/>
            <person name="Ma J."/>
        </authorList>
    </citation>
    <scope>NUCLEOTIDE SEQUENCE [LARGE SCALE GENOMIC DNA]</scope>
    <source>
        <strain evidence="2">JCM 16908</strain>
    </source>
</reference>